<evidence type="ECO:0000256" key="1">
    <source>
        <dbReference type="ARBA" id="ARBA00001946"/>
    </source>
</evidence>
<dbReference type="FunFam" id="3.40.120.10:FF:000001">
    <property type="entry name" value="Phosphoglucosamine mutase"/>
    <property type="match status" value="1"/>
</dbReference>
<dbReference type="CDD" id="cd03087">
    <property type="entry name" value="PGM_like1"/>
    <property type="match status" value="1"/>
</dbReference>
<dbReference type="SUPFAM" id="SSF55957">
    <property type="entry name" value="Phosphoglucomutase, C-terminal domain"/>
    <property type="match status" value="1"/>
</dbReference>
<feature type="domain" description="Alpha-D-phosphohexomutase alpha/beta/alpha" evidence="10">
    <location>
        <begin position="250"/>
        <end position="349"/>
    </location>
</feature>
<keyword evidence="6 11" id="KW-0413">Isomerase</keyword>
<dbReference type="InterPro" id="IPR005845">
    <property type="entry name" value="A-D-PHexomutase_a/b/a-II"/>
</dbReference>
<feature type="domain" description="Alpha-D-phosphohexomutase alpha/beta/alpha" evidence="8">
    <location>
        <begin position="2"/>
        <end position="129"/>
    </location>
</feature>
<dbReference type="PRINTS" id="PR00509">
    <property type="entry name" value="PGMPMM"/>
</dbReference>
<evidence type="ECO:0000313" key="12">
    <source>
        <dbReference type="Proteomes" id="UP000604391"/>
    </source>
</evidence>
<organism evidence="11 12">
    <name type="scientific">Candidatus Undinarchaeum marinum</name>
    <dbReference type="NCBI Taxonomy" id="2756141"/>
    <lineage>
        <taxon>Archaea</taxon>
        <taxon>Candidatus Undinarchaeota</taxon>
        <taxon>Candidatus Undinarchaeia</taxon>
        <taxon>Candidatus Undinarchaeales</taxon>
        <taxon>Candidatus Undinarchaeaceae</taxon>
        <taxon>Candidatus Undinarchaeum</taxon>
    </lineage>
</organism>
<gene>
    <name evidence="11" type="primary">glmM</name>
    <name evidence="11" type="ORF">H1011_02035</name>
</gene>
<dbReference type="SUPFAM" id="SSF53738">
    <property type="entry name" value="Phosphoglucomutase, first 3 domains"/>
    <property type="match status" value="3"/>
</dbReference>
<keyword evidence="4" id="KW-0479">Metal-binding</keyword>
<dbReference type="EMBL" id="DVAD01000012">
    <property type="protein sequence ID" value="HIJ99580.1"/>
    <property type="molecule type" value="Genomic_DNA"/>
</dbReference>
<dbReference type="Pfam" id="PF00408">
    <property type="entry name" value="PGM_PMM_IV"/>
    <property type="match status" value="1"/>
</dbReference>
<reference evidence="11 12" key="1">
    <citation type="journal article" name="Nat. Commun.">
        <title>Undinarchaeota illuminate DPANN phylogeny and the impact of gene transfer on archaeal evolution.</title>
        <authorList>
            <person name="Dombrowski N."/>
            <person name="Williams T.A."/>
            <person name="Sun J."/>
            <person name="Woodcroft B.J."/>
            <person name="Lee J.H."/>
            <person name="Minh B.Q."/>
            <person name="Rinke C."/>
            <person name="Spang A."/>
        </authorList>
    </citation>
    <scope>NUCLEOTIDE SEQUENCE [LARGE SCALE GENOMIC DNA]</scope>
    <source>
        <strain evidence="11">MAG_bin17</strain>
    </source>
</reference>
<dbReference type="AlphaFoldDB" id="A0A832V8I5"/>
<evidence type="ECO:0000259" key="10">
    <source>
        <dbReference type="Pfam" id="PF02880"/>
    </source>
</evidence>
<dbReference type="EC" id="5.4.2.10" evidence="11"/>
<dbReference type="InterPro" id="IPR024086">
    <property type="entry name" value="GlmM_arc-type"/>
</dbReference>
<dbReference type="Pfam" id="PF02879">
    <property type="entry name" value="PGM_PMM_II"/>
    <property type="match status" value="1"/>
</dbReference>
<evidence type="ECO:0000259" key="9">
    <source>
        <dbReference type="Pfam" id="PF02879"/>
    </source>
</evidence>
<dbReference type="Pfam" id="PF02878">
    <property type="entry name" value="PGM_PMM_I"/>
    <property type="match status" value="1"/>
</dbReference>
<dbReference type="Gene3D" id="3.40.120.10">
    <property type="entry name" value="Alpha-D-Glucose-1,6-Bisphosphate, subunit A, domain 3"/>
    <property type="match status" value="3"/>
</dbReference>
<dbReference type="Proteomes" id="UP000604391">
    <property type="component" value="Unassembled WGS sequence"/>
</dbReference>
<evidence type="ECO:0000256" key="3">
    <source>
        <dbReference type="ARBA" id="ARBA00022553"/>
    </source>
</evidence>
<evidence type="ECO:0000256" key="4">
    <source>
        <dbReference type="ARBA" id="ARBA00022723"/>
    </source>
</evidence>
<evidence type="ECO:0000256" key="5">
    <source>
        <dbReference type="ARBA" id="ARBA00022842"/>
    </source>
</evidence>
<dbReference type="GO" id="GO:0005975">
    <property type="term" value="P:carbohydrate metabolic process"/>
    <property type="evidence" value="ECO:0007669"/>
    <property type="project" value="InterPro"/>
</dbReference>
<accession>A0A832V8I5</accession>
<dbReference type="Gene3D" id="3.30.310.50">
    <property type="entry name" value="Alpha-D-phosphohexomutase, C-terminal domain"/>
    <property type="match status" value="1"/>
</dbReference>
<feature type="domain" description="Alpha-D-phosphohexomutase C-terminal" evidence="7">
    <location>
        <begin position="372"/>
        <end position="425"/>
    </location>
</feature>
<evidence type="ECO:0000256" key="2">
    <source>
        <dbReference type="ARBA" id="ARBA00010231"/>
    </source>
</evidence>
<proteinExistence type="inferred from homology"/>
<evidence type="ECO:0000313" key="11">
    <source>
        <dbReference type="EMBL" id="HIJ99580.1"/>
    </source>
</evidence>
<keyword evidence="12" id="KW-1185">Reference proteome</keyword>
<dbReference type="PANTHER" id="PTHR43771:SF1">
    <property type="entry name" value="PHOSPHOMANNOMUTASE"/>
    <property type="match status" value="1"/>
</dbReference>
<dbReference type="InterPro" id="IPR005844">
    <property type="entry name" value="A-D-PHexomutase_a/b/a-I"/>
</dbReference>
<keyword evidence="5" id="KW-0460">Magnesium</keyword>
<comment type="caution">
    <text evidence="11">The sequence shown here is derived from an EMBL/GenBank/DDBJ whole genome shotgun (WGS) entry which is preliminary data.</text>
</comment>
<dbReference type="InterPro" id="IPR005843">
    <property type="entry name" value="A-D-PHexomutase_C"/>
</dbReference>
<dbReference type="PANTHER" id="PTHR43771">
    <property type="entry name" value="PHOSPHOMANNOMUTASE"/>
    <property type="match status" value="1"/>
</dbReference>
<dbReference type="InterPro" id="IPR016055">
    <property type="entry name" value="A-D-PHexomutase_a/b/a-I/II/III"/>
</dbReference>
<dbReference type="NCBIfam" id="TIGR03990">
    <property type="entry name" value="Arch_GlmM"/>
    <property type="match status" value="1"/>
</dbReference>
<dbReference type="GO" id="GO:0046872">
    <property type="term" value="F:metal ion binding"/>
    <property type="evidence" value="ECO:0007669"/>
    <property type="project" value="UniProtKB-KW"/>
</dbReference>
<keyword evidence="3" id="KW-0597">Phosphoprotein</keyword>
<dbReference type="InterPro" id="IPR036900">
    <property type="entry name" value="A-D-PHexomutase_C_sf"/>
</dbReference>
<evidence type="ECO:0000259" key="8">
    <source>
        <dbReference type="Pfam" id="PF02878"/>
    </source>
</evidence>
<comment type="similarity">
    <text evidence="2">Belongs to the phosphohexose mutase family.</text>
</comment>
<protein>
    <submittedName>
        <fullName evidence="11">Phosphoglucosamine mutase</fullName>
        <ecNumber evidence="11">5.4.2.10</ecNumber>
    </submittedName>
</protein>
<dbReference type="InterPro" id="IPR005846">
    <property type="entry name" value="A-D-PHexomutase_a/b/a-III"/>
</dbReference>
<comment type="cofactor">
    <cofactor evidence="1">
        <name>Mg(2+)</name>
        <dbReference type="ChEBI" id="CHEBI:18420"/>
    </cofactor>
</comment>
<dbReference type="InterPro" id="IPR005841">
    <property type="entry name" value="Alpha-D-phosphohexomutase_SF"/>
</dbReference>
<dbReference type="Pfam" id="PF02880">
    <property type="entry name" value="PGM_PMM_III"/>
    <property type="match status" value="1"/>
</dbReference>
<dbReference type="GO" id="GO:0008966">
    <property type="term" value="F:phosphoglucosamine mutase activity"/>
    <property type="evidence" value="ECO:0007669"/>
    <property type="project" value="UniProtKB-EC"/>
</dbReference>
<evidence type="ECO:0000256" key="6">
    <source>
        <dbReference type="ARBA" id="ARBA00023235"/>
    </source>
</evidence>
<sequence length="428" mass="45919">MELFGTSGIRGIYPDFVSEELFTKIGLSLGTQAEGTVCVGRDFRTSSKQLQSALVSGILSTGAEVLDAGTCPTPVVAYATKKFKASAGAIITASHNPPEFNGVKLWQPDGSAYSPKMEKEIEALIKSGKADRAEWSEVKNLSSVEAVERYMEDITASFSLEGGLKTVADCGNGASVLTAPEVLSRVSENISLFAEPDGMFPNRMSEPSEKNLSELKKKVLSSKADLGFAFDGDGDRVAVIDNQGDFVKQDTLLAILAKSELGKNSTIAVPVDTSMAIDEIGAKVIRTKVGDVYVSEALKRENGVFGGEASGCYIFPEVHLCPDGLLAALKILETMELSGKSMSELVAEIPSYPILRGVVEGDREKSFKKLSEKAKKLGGELSETDGIRIQLEEAWILVRKSGTEEKVRITVEAHSEAMARQLMGSIMN</sequence>
<evidence type="ECO:0000259" key="7">
    <source>
        <dbReference type="Pfam" id="PF00408"/>
    </source>
</evidence>
<feature type="domain" description="Alpha-D-phosphohexomutase alpha/beta/alpha" evidence="9">
    <location>
        <begin position="149"/>
        <end position="244"/>
    </location>
</feature>
<name>A0A832V8I5_9ARCH</name>